<proteinExistence type="predicted"/>
<feature type="coiled-coil region" evidence="1">
    <location>
        <begin position="11"/>
        <end position="38"/>
    </location>
</feature>
<dbReference type="GO" id="GO:0009288">
    <property type="term" value="C:bacterial-type flagellum"/>
    <property type="evidence" value="ECO:0007669"/>
    <property type="project" value="InterPro"/>
</dbReference>
<dbReference type="PANTHER" id="PTHR42792">
    <property type="entry name" value="FLAGELLIN"/>
    <property type="match status" value="1"/>
</dbReference>
<evidence type="ECO:0000313" key="4">
    <source>
        <dbReference type="Proteomes" id="UP000032336"/>
    </source>
</evidence>
<reference evidence="3 4" key="1">
    <citation type="submission" date="2015-01" db="EMBL/GenBank/DDBJ databases">
        <title>Draft genome of the acidophilic iron oxidizer Ferrimicrobium acidiphilum strain T23.</title>
        <authorList>
            <person name="Poehlein A."/>
            <person name="Eisen S."/>
            <person name="Schloemann M."/>
            <person name="Johnson B.D."/>
            <person name="Daniel R."/>
            <person name="Muehling M."/>
        </authorList>
    </citation>
    <scope>NUCLEOTIDE SEQUENCE [LARGE SCALE GENOMIC DNA]</scope>
    <source>
        <strain evidence="3 4">T23</strain>
    </source>
</reference>
<name>A0A0D8FXB4_9ACTN</name>
<dbReference type="InterPro" id="IPR001029">
    <property type="entry name" value="Flagellin_N"/>
</dbReference>
<dbReference type="EMBL" id="JXUW01000009">
    <property type="protein sequence ID" value="KJE76912.1"/>
    <property type="molecule type" value="Genomic_DNA"/>
</dbReference>
<dbReference type="OrthoDB" id="9758307at2"/>
<dbReference type="Gene3D" id="1.20.1330.10">
    <property type="entry name" value="f41 fragment of flagellin, N-terminal domain"/>
    <property type="match status" value="1"/>
</dbReference>
<dbReference type="AlphaFoldDB" id="A0A0D8FXB4"/>
<dbReference type="GO" id="GO:0005198">
    <property type="term" value="F:structural molecule activity"/>
    <property type="evidence" value="ECO:0007669"/>
    <property type="project" value="InterPro"/>
</dbReference>
<evidence type="ECO:0000256" key="1">
    <source>
        <dbReference type="SAM" id="Coils"/>
    </source>
</evidence>
<dbReference type="InterPro" id="IPR001492">
    <property type="entry name" value="Flagellin"/>
</dbReference>
<sequence>MSVIPSQMSLANLMTTSLNQYQSQLAQVEQKLTSGNNISQPSNDPVGVANLINVNASLSSYKQYAKNITDGQTVASLANASMTQAVSVVQKISSVLVQAGGPGVTQSNANGIASQLQGLEQSLLGVANTTYLGQAIFAGTSGSPLAYSTSSTGAVSYIGNTQQPTVAAAPNVELPTSITNPFGASSSGGGGIFGAINQAISDLKSGNIKTAAGTDLKAVQQQLSTLENQAAQAGVNDAQFQVMSNQVTGAVTQATNEVGSIQNVNTAKLATQYQQELNNYQVALYATSQLNQPTLAHYL</sequence>
<dbReference type="SUPFAM" id="SSF64518">
    <property type="entry name" value="Phase 1 flagellin"/>
    <property type="match status" value="1"/>
</dbReference>
<feature type="domain" description="Flagellin N-terminal" evidence="2">
    <location>
        <begin position="9"/>
        <end position="140"/>
    </location>
</feature>
<keyword evidence="3" id="KW-0969">Cilium</keyword>
<evidence type="ECO:0000313" key="3">
    <source>
        <dbReference type="EMBL" id="KJE76912.1"/>
    </source>
</evidence>
<accession>A0A0D8FXB4</accession>
<keyword evidence="3" id="KW-0966">Cell projection</keyword>
<organism evidence="3 4">
    <name type="scientific">Ferrimicrobium acidiphilum DSM 19497</name>
    <dbReference type="NCBI Taxonomy" id="1121877"/>
    <lineage>
        <taxon>Bacteria</taxon>
        <taxon>Bacillati</taxon>
        <taxon>Actinomycetota</taxon>
        <taxon>Acidimicrobiia</taxon>
        <taxon>Acidimicrobiales</taxon>
        <taxon>Acidimicrobiaceae</taxon>
        <taxon>Ferrimicrobium</taxon>
    </lineage>
</organism>
<dbReference type="Pfam" id="PF00669">
    <property type="entry name" value="Flagellin_N"/>
    <property type="match status" value="1"/>
</dbReference>
<keyword evidence="3" id="KW-0282">Flagellum</keyword>
<dbReference type="eggNOG" id="COG1344">
    <property type="taxonomic scope" value="Bacteria"/>
</dbReference>
<feature type="coiled-coil region" evidence="1">
    <location>
        <begin position="209"/>
        <end position="236"/>
    </location>
</feature>
<evidence type="ECO:0000259" key="2">
    <source>
        <dbReference type="Pfam" id="PF00669"/>
    </source>
</evidence>
<keyword evidence="1" id="KW-0175">Coiled coil</keyword>
<gene>
    <name evidence="3" type="primary">flgL</name>
    <name evidence="3" type="ORF">FEAC_12360</name>
</gene>
<protein>
    <submittedName>
        <fullName evidence="3">Flagellar hook-associated protein 3</fullName>
    </submittedName>
</protein>
<dbReference type="PANTHER" id="PTHR42792:SF1">
    <property type="entry name" value="FLAGELLAR HOOK-ASSOCIATED PROTEIN 3"/>
    <property type="match status" value="1"/>
</dbReference>
<dbReference type="Proteomes" id="UP000032336">
    <property type="component" value="Unassembled WGS sequence"/>
</dbReference>
<comment type="caution">
    <text evidence="3">The sequence shown here is derived from an EMBL/GenBank/DDBJ whole genome shotgun (WGS) entry which is preliminary data.</text>
</comment>
<keyword evidence="4" id="KW-1185">Reference proteome</keyword>
<dbReference type="STRING" id="1121877.FEAC_12360"/>